<organism evidence="9 10">
    <name type="scientific">Paramecium sonneborni</name>
    <dbReference type="NCBI Taxonomy" id="65129"/>
    <lineage>
        <taxon>Eukaryota</taxon>
        <taxon>Sar</taxon>
        <taxon>Alveolata</taxon>
        <taxon>Ciliophora</taxon>
        <taxon>Intramacronucleata</taxon>
        <taxon>Oligohymenophorea</taxon>
        <taxon>Peniculida</taxon>
        <taxon>Parameciidae</taxon>
        <taxon>Paramecium</taxon>
    </lineage>
</organism>
<dbReference type="Proteomes" id="UP000692954">
    <property type="component" value="Unassembled WGS sequence"/>
</dbReference>
<evidence type="ECO:0000256" key="2">
    <source>
        <dbReference type="ARBA" id="ARBA00022741"/>
    </source>
</evidence>
<keyword evidence="7" id="KW-1133">Transmembrane helix</keyword>
<feature type="transmembrane region" description="Helical" evidence="7">
    <location>
        <begin position="75"/>
        <end position="97"/>
    </location>
</feature>
<keyword evidence="2" id="KW-0547">Nucleotide-binding</keyword>
<evidence type="ECO:0000256" key="6">
    <source>
        <dbReference type="SAM" id="Coils"/>
    </source>
</evidence>
<keyword evidence="6" id="KW-0175">Coiled coil</keyword>
<proteinExistence type="predicted"/>
<accession>A0A8S1R804</accession>
<dbReference type="GO" id="GO:0005525">
    <property type="term" value="F:GTP binding"/>
    <property type="evidence" value="ECO:0007669"/>
    <property type="project" value="UniProtKB-KW"/>
</dbReference>
<dbReference type="GO" id="GO:0005741">
    <property type="term" value="C:mitochondrial outer membrane"/>
    <property type="evidence" value="ECO:0007669"/>
    <property type="project" value="TreeGrafter"/>
</dbReference>
<evidence type="ECO:0000256" key="4">
    <source>
        <dbReference type="ARBA" id="ARBA00023134"/>
    </source>
</evidence>
<evidence type="ECO:0000313" key="10">
    <source>
        <dbReference type="Proteomes" id="UP000692954"/>
    </source>
</evidence>
<protein>
    <recommendedName>
        <fullName evidence="8">Dynamin N-terminal domain-containing protein</fullName>
    </recommendedName>
</protein>
<feature type="domain" description="Dynamin N-terminal" evidence="8">
    <location>
        <begin position="79"/>
        <end position="214"/>
    </location>
</feature>
<reference evidence="9" key="1">
    <citation type="submission" date="2021-01" db="EMBL/GenBank/DDBJ databases">
        <authorList>
            <consortium name="Genoscope - CEA"/>
            <person name="William W."/>
        </authorList>
    </citation>
    <scope>NUCLEOTIDE SEQUENCE</scope>
</reference>
<dbReference type="PANTHER" id="PTHR10465">
    <property type="entry name" value="TRANSMEMBRANE GTPASE FZO1"/>
    <property type="match status" value="1"/>
</dbReference>
<dbReference type="EMBL" id="CAJJDN010000141">
    <property type="protein sequence ID" value="CAD8122850.1"/>
    <property type="molecule type" value="Genomic_DNA"/>
</dbReference>
<keyword evidence="3" id="KW-0378">Hydrolase</keyword>
<sequence length="690" mass="80715">MNLLKKIFYREQPKQTESQFFSPMNEKIEEFQKKLNVLPYEHSQYVNEIIQQINSQLKDLRDYVQSTKFYVSKVFIFYIVFLGTTSAGKSTFINSLLGQQILPSRNQECTQSMILISYNERILLNDQVINSLDQAQSLLLEMQQNQKFEIVNLQVPSLFHQQLPLDLRSRIVFVDTPGIKISEQKIYENHFQLIDEQLIGNNHRINLWISNYTTFDNDKELQNQIIKIFTPKAQSQRLNNQNSSLSDIIVEDFQEIQKQQLLASTNNSQESNEQLLISNKSQIATLFFILNKYDEKKGSEDKNIDLILKEISDIIGSQNNIFKISALRAMRYRILNYGNKQAIDKLIQSYFIDFRDIEQFITIDDCKKYCDQKIKNNPNLLQNQDYERFNNQLTQSIKKEICEAFYGDIYIQITQSLIFLEFVINSQYINMETQLYENLEEVINNFIDLQINHYFDWINIFKQDALNQITVNFKYNIPKSSEDRQKMIISTCTSALKTLIELEIKILKLNENIKNAIIKKIESIFSQQKINDLNLSVQNTREKDLPIIEGCLQLFKILCDNKILEISKQSFEQYSENVKKTVGVRINPIQQNAGYISTGLSIIALLGRRFAFKSVMSSPIFAAIGFGLMSFNFNFIFTQSWYSEDIILSQLTQLESQLILQINDLENNHRRINQKTATSIKNFLRSLTSI</sequence>
<keyword evidence="5 7" id="KW-0472">Membrane</keyword>
<evidence type="ECO:0000313" key="9">
    <source>
        <dbReference type="EMBL" id="CAD8122850.1"/>
    </source>
</evidence>
<keyword evidence="10" id="KW-1185">Reference proteome</keyword>
<comment type="caution">
    <text evidence="9">The sequence shown here is derived from an EMBL/GenBank/DDBJ whole genome shotgun (WGS) entry which is preliminary data.</text>
</comment>
<dbReference type="InterPro" id="IPR045063">
    <property type="entry name" value="Dynamin_N"/>
</dbReference>
<evidence type="ECO:0000256" key="3">
    <source>
        <dbReference type="ARBA" id="ARBA00022801"/>
    </source>
</evidence>
<feature type="transmembrane region" description="Helical" evidence="7">
    <location>
        <begin position="620"/>
        <end position="642"/>
    </location>
</feature>
<evidence type="ECO:0000256" key="7">
    <source>
        <dbReference type="SAM" id="Phobius"/>
    </source>
</evidence>
<feature type="coiled-coil region" evidence="6">
    <location>
        <begin position="648"/>
        <end position="675"/>
    </location>
</feature>
<evidence type="ECO:0000259" key="8">
    <source>
        <dbReference type="Pfam" id="PF00350"/>
    </source>
</evidence>
<evidence type="ECO:0000256" key="5">
    <source>
        <dbReference type="ARBA" id="ARBA00023136"/>
    </source>
</evidence>
<name>A0A8S1R804_9CILI</name>
<dbReference type="AlphaFoldDB" id="A0A8S1R804"/>
<comment type="subcellular location">
    <subcellularLocation>
        <location evidence="1">Membrane</location>
    </subcellularLocation>
</comment>
<dbReference type="PANTHER" id="PTHR10465:SF0">
    <property type="entry name" value="SARCALUMENIN"/>
    <property type="match status" value="1"/>
</dbReference>
<dbReference type="GO" id="GO:0003924">
    <property type="term" value="F:GTPase activity"/>
    <property type="evidence" value="ECO:0007669"/>
    <property type="project" value="InterPro"/>
</dbReference>
<dbReference type="Pfam" id="PF00350">
    <property type="entry name" value="Dynamin_N"/>
    <property type="match status" value="1"/>
</dbReference>
<keyword evidence="7" id="KW-0812">Transmembrane</keyword>
<dbReference type="GO" id="GO:0051646">
    <property type="term" value="P:mitochondrion localization"/>
    <property type="evidence" value="ECO:0007669"/>
    <property type="project" value="TreeGrafter"/>
</dbReference>
<evidence type="ECO:0000256" key="1">
    <source>
        <dbReference type="ARBA" id="ARBA00004370"/>
    </source>
</evidence>
<gene>
    <name evidence="9" type="ORF">PSON_ATCC_30995.1.T1410013</name>
</gene>
<dbReference type="OrthoDB" id="6256226at2759"/>
<dbReference type="GO" id="GO:0008053">
    <property type="term" value="P:mitochondrial fusion"/>
    <property type="evidence" value="ECO:0007669"/>
    <property type="project" value="TreeGrafter"/>
</dbReference>
<dbReference type="InterPro" id="IPR027094">
    <property type="entry name" value="Mitofusin_fam"/>
</dbReference>
<keyword evidence="4" id="KW-0342">GTP-binding</keyword>